<evidence type="ECO:0000313" key="1">
    <source>
        <dbReference type="EMBL" id="KUO04521.1"/>
    </source>
</evidence>
<dbReference type="AlphaFoldDB" id="A0A117RR10"/>
<gene>
    <name evidence="1" type="ORF">AQJ67_12375</name>
</gene>
<name>A0A117RR10_9ACTN</name>
<sequence length="121" mass="13472">MALVSRHGIRPAGLAGFDSRLVSEPRDLRTGDDVILFQGSDMARELKRLRAEAEDDLPPAVILAAWLDWDDVSQAPVAAEQVKAATRARATVRDRLSRIYRKLDVRGQSEAILRWLGHLST</sequence>
<organism evidence="1 2">
    <name type="scientific">Streptomyces caeruleatus</name>
    <dbReference type="NCBI Taxonomy" id="661399"/>
    <lineage>
        <taxon>Bacteria</taxon>
        <taxon>Bacillati</taxon>
        <taxon>Actinomycetota</taxon>
        <taxon>Actinomycetes</taxon>
        <taxon>Kitasatosporales</taxon>
        <taxon>Streptomycetaceae</taxon>
        <taxon>Streptomyces</taxon>
    </lineage>
</organism>
<dbReference type="OrthoDB" id="4267514at2"/>
<protein>
    <submittedName>
        <fullName evidence="1">Uncharacterized protein</fullName>
    </submittedName>
</protein>
<dbReference type="RefSeq" id="WP_062718438.1">
    <property type="nucleotide sequence ID" value="NZ_KQ948926.1"/>
</dbReference>
<reference evidence="1 2" key="1">
    <citation type="submission" date="2015-10" db="EMBL/GenBank/DDBJ databases">
        <title>Draft genome sequence of Streptomyces caeruleatus NRRL B-24802, type strain for the species Streptomyces caeruleatus.</title>
        <authorList>
            <person name="Ruckert C."/>
            <person name="Winkler A."/>
            <person name="Kalinowski J."/>
            <person name="Kampfer P."/>
            <person name="Glaeser S."/>
        </authorList>
    </citation>
    <scope>NUCLEOTIDE SEQUENCE [LARGE SCALE GENOMIC DNA]</scope>
    <source>
        <strain evidence="1 2">NRRL B-24802</strain>
    </source>
</reference>
<comment type="caution">
    <text evidence="1">The sequence shown here is derived from an EMBL/GenBank/DDBJ whole genome shotgun (WGS) entry which is preliminary data.</text>
</comment>
<proteinExistence type="predicted"/>
<evidence type="ECO:0000313" key="2">
    <source>
        <dbReference type="Proteomes" id="UP000053429"/>
    </source>
</evidence>
<accession>A0A117RR10</accession>
<dbReference type="EMBL" id="LMWY01000012">
    <property type="protein sequence ID" value="KUO04521.1"/>
    <property type="molecule type" value="Genomic_DNA"/>
</dbReference>
<dbReference type="Proteomes" id="UP000053429">
    <property type="component" value="Unassembled WGS sequence"/>
</dbReference>
<dbReference type="STRING" id="661399.AQJ67_12375"/>
<keyword evidence="2" id="KW-1185">Reference proteome</keyword>